<dbReference type="EMBL" id="BAABJP010000068">
    <property type="protein sequence ID" value="GAA5175761.1"/>
    <property type="molecule type" value="Genomic_DNA"/>
</dbReference>
<evidence type="ECO:0000259" key="4">
    <source>
        <dbReference type="Pfam" id="PF13193"/>
    </source>
</evidence>
<dbReference type="SUPFAM" id="SSF56801">
    <property type="entry name" value="Acetyl-CoA synthetase-like"/>
    <property type="match status" value="1"/>
</dbReference>
<dbReference type="Gene3D" id="3.30.300.30">
    <property type="match status" value="1"/>
</dbReference>
<dbReference type="Proteomes" id="UP001428817">
    <property type="component" value="Unassembled WGS sequence"/>
</dbReference>
<dbReference type="PANTHER" id="PTHR43201">
    <property type="entry name" value="ACYL-COA SYNTHETASE"/>
    <property type="match status" value="1"/>
</dbReference>
<comment type="caution">
    <text evidence="5">The sequence shown here is derived from an EMBL/GenBank/DDBJ whole genome shotgun (WGS) entry which is preliminary data.</text>
</comment>
<dbReference type="Gene3D" id="3.40.50.12780">
    <property type="entry name" value="N-terminal domain of ligase-like"/>
    <property type="match status" value="1"/>
</dbReference>
<accession>A0ABP9RE59</accession>
<protein>
    <submittedName>
        <fullName evidence="5">AMP-binding protein</fullName>
    </submittedName>
</protein>
<feature type="domain" description="AMP-dependent synthetase/ligase" evidence="3">
    <location>
        <begin position="28"/>
        <end position="391"/>
    </location>
</feature>
<reference evidence="6" key="1">
    <citation type="journal article" date="2019" name="Int. J. Syst. Evol. Microbiol.">
        <title>The Global Catalogue of Microorganisms (GCM) 10K type strain sequencing project: providing services to taxonomists for standard genome sequencing and annotation.</title>
        <authorList>
            <consortium name="The Broad Institute Genomics Platform"/>
            <consortium name="The Broad Institute Genome Sequencing Center for Infectious Disease"/>
            <person name="Wu L."/>
            <person name="Ma J."/>
        </authorList>
    </citation>
    <scope>NUCLEOTIDE SEQUENCE [LARGE SCALE GENOMIC DNA]</scope>
    <source>
        <strain evidence="6">JCM 18303</strain>
    </source>
</reference>
<organism evidence="5 6">
    <name type="scientific">Pseudonocardia eucalypti</name>
    <dbReference type="NCBI Taxonomy" id="648755"/>
    <lineage>
        <taxon>Bacteria</taxon>
        <taxon>Bacillati</taxon>
        <taxon>Actinomycetota</taxon>
        <taxon>Actinomycetes</taxon>
        <taxon>Pseudonocardiales</taxon>
        <taxon>Pseudonocardiaceae</taxon>
        <taxon>Pseudonocardia</taxon>
    </lineage>
</organism>
<gene>
    <name evidence="5" type="ORF">GCM10023321_82430</name>
</gene>
<evidence type="ECO:0000256" key="1">
    <source>
        <dbReference type="ARBA" id="ARBA00006432"/>
    </source>
</evidence>
<dbReference type="PANTHER" id="PTHR43201:SF5">
    <property type="entry name" value="MEDIUM-CHAIN ACYL-COA LIGASE ACSF2, MITOCHONDRIAL"/>
    <property type="match status" value="1"/>
</dbReference>
<proteinExistence type="inferred from homology"/>
<comment type="similarity">
    <text evidence="1">Belongs to the ATP-dependent AMP-binding enzyme family.</text>
</comment>
<dbReference type="InterPro" id="IPR000873">
    <property type="entry name" value="AMP-dep_synth/lig_dom"/>
</dbReference>
<dbReference type="RefSeq" id="WP_185065575.1">
    <property type="nucleotide sequence ID" value="NZ_BAABJP010000068.1"/>
</dbReference>
<dbReference type="PROSITE" id="PS00455">
    <property type="entry name" value="AMP_BINDING"/>
    <property type="match status" value="1"/>
</dbReference>
<sequence>MALLAASTYPELLGAAVREAADRVFLRCASERTAPDALDEVTFDQLWRRSRRVAAGLLARGIRPGERIAVAAPNQAEWLELFFGAASIGAVLVTLNVRYRESELDYMLNQAEVRLLVTAARAGDMDFEAFYPGFRSRVPSLEHVLYLGGTGDGERFGDLPGDPADPGELDRLAGRVRSADPAVILYTSGTTGRPKGAVLTHGSLIAAASGQAKRLGTGPDDVCFSAMPLNHVGGITCSMTSALVGGSQVVLAPMFSPASALDAVERYRATMFGGVPTMYTLTLGHGSFPDRDTTSVRLAMVGGANADPTLCAAILKGFPNARLFNLYGLSEVSGACVMSQGDDDVDTVARTLGTPLDGMGARVVDLEGRDVPDGEEGELLVRTDGAAAGYWELPEASAEVFLGDGWVATGDIVVADPDGHLTIKGRRKEMFLQGGYNVYPVEVENVLTAHPGVAMAAGIGVPDPVLGEIGRYYVLAKPGHRLTADELTAFCKERLANYKLPRQYEFVDELPTTPSGKVAKAQLKAQLKEQLNPS</sequence>
<evidence type="ECO:0000313" key="6">
    <source>
        <dbReference type="Proteomes" id="UP001428817"/>
    </source>
</evidence>
<dbReference type="Pfam" id="PF00501">
    <property type="entry name" value="AMP-binding"/>
    <property type="match status" value="1"/>
</dbReference>
<dbReference type="InterPro" id="IPR025110">
    <property type="entry name" value="AMP-bd_C"/>
</dbReference>
<keyword evidence="2" id="KW-0436">Ligase</keyword>
<evidence type="ECO:0000313" key="5">
    <source>
        <dbReference type="EMBL" id="GAA5175761.1"/>
    </source>
</evidence>
<feature type="domain" description="AMP-binding enzyme C-terminal" evidence="4">
    <location>
        <begin position="442"/>
        <end position="517"/>
    </location>
</feature>
<dbReference type="InterPro" id="IPR045851">
    <property type="entry name" value="AMP-bd_C_sf"/>
</dbReference>
<dbReference type="Pfam" id="PF13193">
    <property type="entry name" value="AMP-binding_C"/>
    <property type="match status" value="1"/>
</dbReference>
<keyword evidence="6" id="KW-1185">Reference proteome</keyword>
<evidence type="ECO:0000256" key="2">
    <source>
        <dbReference type="ARBA" id="ARBA00022598"/>
    </source>
</evidence>
<evidence type="ECO:0000259" key="3">
    <source>
        <dbReference type="Pfam" id="PF00501"/>
    </source>
</evidence>
<dbReference type="InterPro" id="IPR020845">
    <property type="entry name" value="AMP-binding_CS"/>
</dbReference>
<name>A0ABP9RE59_9PSEU</name>
<dbReference type="InterPro" id="IPR042099">
    <property type="entry name" value="ANL_N_sf"/>
</dbReference>